<evidence type="ECO:0000259" key="4">
    <source>
        <dbReference type="PROSITE" id="PS51379"/>
    </source>
</evidence>
<dbReference type="Gene3D" id="3.30.70.20">
    <property type="match status" value="1"/>
</dbReference>
<dbReference type="GO" id="GO:0018551">
    <property type="term" value="F:dissimilatory sulfite reductase (NADH) activity"/>
    <property type="evidence" value="ECO:0007669"/>
    <property type="project" value="InterPro"/>
</dbReference>
<keyword evidence="5" id="KW-0560">Oxidoreductase</keyword>
<gene>
    <name evidence="5" type="primary">dsrA</name>
    <name evidence="5" type="ORF">ENP88_02915</name>
</gene>
<evidence type="ECO:0000313" key="5">
    <source>
        <dbReference type="EMBL" id="HEH35108.1"/>
    </source>
</evidence>
<keyword evidence="2" id="KW-0408">Iron</keyword>
<dbReference type="SUPFAM" id="SSF56014">
    <property type="entry name" value="Nitrite and sulphite reductase 4Fe-4S domain-like"/>
    <property type="match status" value="1"/>
</dbReference>
<dbReference type="EMBL" id="DSLA01000046">
    <property type="protein sequence ID" value="HEH35108.1"/>
    <property type="molecule type" value="Genomic_DNA"/>
</dbReference>
<comment type="caution">
    <text evidence="5">The sequence shown here is derived from an EMBL/GenBank/DDBJ whole genome shotgun (WGS) entry which is preliminary data.</text>
</comment>
<dbReference type="InterPro" id="IPR036136">
    <property type="entry name" value="Nit/Sulf_reduc_fer-like_dom_sf"/>
</dbReference>
<organism evidence="5">
    <name type="scientific">Archaeoglobus fulgidus</name>
    <dbReference type="NCBI Taxonomy" id="2234"/>
    <lineage>
        <taxon>Archaea</taxon>
        <taxon>Methanobacteriati</taxon>
        <taxon>Methanobacteriota</taxon>
        <taxon>Archaeoglobi</taxon>
        <taxon>Archaeoglobales</taxon>
        <taxon>Archaeoglobaceae</taxon>
        <taxon>Archaeoglobus</taxon>
    </lineage>
</organism>
<feature type="domain" description="4Fe-4S ferredoxin-type" evidence="4">
    <location>
        <begin position="278"/>
        <end position="306"/>
    </location>
</feature>
<dbReference type="InterPro" id="IPR045854">
    <property type="entry name" value="NO2/SO3_Rdtase_4Fe4S_sf"/>
</dbReference>
<dbReference type="GO" id="GO:0046872">
    <property type="term" value="F:metal ion binding"/>
    <property type="evidence" value="ECO:0007669"/>
    <property type="project" value="UniProtKB-KW"/>
</dbReference>
<dbReference type="NCBIfam" id="TIGR02064">
    <property type="entry name" value="dsrA"/>
    <property type="match status" value="1"/>
</dbReference>
<dbReference type="SUPFAM" id="SSF55124">
    <property type="entry name" value="Nitrite/Sulfite reductase N-terminal domain-like"/>
    <property type="match status" value="1"/>
</dbReference>
<evidence type="ECO:0000256" key="1">
    <source>
        <dbReference type="ARBA" id="ARBA00022723"/>
    </source>
</evidence>
<dbReference type="Pfam" id="PF01077">
    <property type="entry name" value="NIR_SIR"/>
    <property type="match status" value="1"/>
</dbReference>
<evidence type="ECO:0000256" key="3">
    <source>
        <dbReference type="ARBA" id="ARBA00023014"/>
    </source>
</evidence>
<proteinExistence type="predicted"/>
<dbReference type="Gene3D" id="3.30.70.2500">
    <property type="match status" value="1"/>
</dbReference>
<reference evidence="5" key="1">
    <citation type="journal article" date="2020" name="mSystems">
        <title>Genome- and Community-Level Interaction Insights into Carbon Utilization and Element Cycling Functions of Hydrothermarchaeota in Hydrothermal Sediment.</title>
        <authorList>
            <person name="Zhou Z."/>
            <person name="Liu Y."/>
            <person name="Xu W."/>
            <person name="Pan J."/>
            <person name="Luo Z.H."/>
            <person name="Li M."/>
        </authorList>
    </citation>
    <scope>NUCLEOTIDE SEQUENCE [LARGE SCALE GENOMIC DNA]</scope>
    <source>
        <strain evidence="5">SpSt-26</strain>
    </source>
</reference>
<protein>
    <submittedName>
        <fullName evidence="5">Dissimilatory-type sulfite reductase subunit alpha</fullName>
        <ecNumber evidence="5">1.8.99.5</ecNumber>
    </submittedName>
</protein>
<evidence type="ECO:0000256" key="2">
    <source>
        <dbReference type="ARBA" id="ARBA00023004"/>
    </source>
</evidence>
<keyword evidence="3" id="KW-0411">Iron-sulfur</keyword>
<sequence>MSETPLVDELEKGPWPSFVKEIKKTAEIMEKKAAEGKDIKLPKTARALLKLLEISYRDKKTHWKHGGIVSVVGYGGGVIGRYSDLGDKLPEIEHFHTMRINMPAGWFYSTKALRSLCDVWGESGGSGLTNMHGSTGDIIFLGTRSEYLQPCFEDLGNLEIPFDLGGSGSAVRTPSACMGPALCEFSCYDTLDLCYELTMAYQNEIHRPMYPYKFKIKCSGCPNDCVAAKARADFAIIGTWKDEIQIDEEAVKEYAKWMDIENEVVKLCPTKAISWDGKELKINAKDCVRCMHCINKMPKALKPGNERGATILIGGKAPVLEGAIIGWVAVPFIEVKKPYDEIKEILNATLEWWDEEGKFRERVGELIWRKGMKEYLRVIGREVDVRIVKAPRNNPFMFFKKEELRPSPFVEELKRRGMF</sequence>
<dbReference type="AlphaFoldDB" id="A0A7J2TIB6"/>
<dbReference type="InterPro" id="IPR006067">
    <property type="entry name" value="NO2/SO3_Rdtase_4Fe4S_dom"/>
</dbReference>
<dbReference type="EC" id="1.8.99.5" evidence="5"/>
<accession>A0A7J2TIB6</accession>
<dbReference type="SUPFAM" id="SSF54862">
    <property type="entry name" value="4Fe-4S ferredoxins"/>
    <property type="match status" value="1"/>
</dbReference>
<dbReference type="PROSITE" id="PS51379">
    <property type="entry name" value="4FE4S_FER_2"/>
    <property type="match status" value="1"/>
</dbReference>
<dbReference type="GO" id="GO:0020037">
    <property type="term" value="F:heme binding"/>
    <property type="evidence" value="ECO:0007669"/>
    <property type="project" value="InterPro"/>
</dbReference>
<dbReference type="Gene3D" id="6.10.140.1420">
    <property type="match status" value="1"/>
</dbReference>
<dbReference type="InterPro" id="IPR011806">
    <property type="entry name" value="DsrA"/>
</dbReference>
<dbReference type="GO" id="GO:0051539">
    <property type="term" value="F:4 iron, 4 sulfur cluster binding"/>
    <property type="evidence" value="ECO:0007669"/>
    <property type="project" value="InterPro"/>
</dbReference>
<keyword evidence="1" id="KW-0479">Metal-binding</keyword>
<name>A0A7J2TIB6_ARCFL</name>
<dbReference type="Gene3D" id="3.30.413.10">
    <property type="entry name" value="Sulfite Reductase Hemoprotein, domain 1"/>
    <property type="match status" value="1"/>
</dbReference>
<dbReference type="InterPro" id="IPR017896">
    <property type="entry name" value="4Fe4S_Fe-S-bd"/>
</dbReference>